<proteinExistence type="inferred from homology"/>
<dbReference type="RefSeq" id="WP_283239374.1">
    <property type="nucleotide sequence ID" value="NZ_JASGBP010000005.1"/>
</dbReference>
<dbReference type="SUPFAM" id="SSF51735">
    <property type="entry name" value="NAD(P)-binding Rossmann-fold domains"/>
    <property type="match status" value="1"/>
</dbReference>
<name>A0ABT6XRI3_9FLAO</name>
<dbReference type="EMBL" id="JASGBP010000005">
    <property type="protein sequence ID" value="MDI9257699.1"/>
    <property type="molecule type" value="Genomic_DNA"/>
</dbReference>
<comment type="similarity">
    <text evidence="1">Belongs to the NAD(P)-dependent epimerase/dehydratase family.</text>
</comment>
<protein>
    <submittedName>
        <fullName evidence="3">NAD-dependent epimerase/dehydratase family protein</fullName>
    </submittedName>
</protein>
<dbReference type="PANTHER" id="PTHR43000">
    <property type="entry name" value="DTDP-D-GLUCOSE 4,6-DEHYDRATASE-RELATED"/>
    <property type="match status" value="1"/>
</dbReference>
<evidence type="ECO:0000313" key="3">
    <source>
        <dbReference type="EMBL" id="MDI9257699.1"/>
    </source>
</evidence>
<sequence length="352" mass="39988">MKKLLVTGSSGLIGSEVCVHFSKLGWEIHGVDNNQRAVFFGESGDTRWNQNRLQTSLPHFHHHELDIRNREGVIALVAQVAPDAIVHTAAQPSHDRAAAIPFDDFDTNAVGTFNLLEATRRYSTHIPFVHMSTNKVYGDAPNEIAMKELETRWDYADATYEHGIPENFRIDQCKHSLFGASKVSADISVQEYGRYFNMPTCVLRGGCLTGPSHSGVELHGFLSYLVKCNLEEREYTVFGYKGKQVRDNIHSYDVARFIEEFIKAPRIAEVYNLGGGKDNTCSILEAFDIISNISGKPMKYKYDETHRIGDHICYYSDLRKMKAHYPNWDITKSLQTTFEEIYAAWLHRDSKA</sequence>
<dbReference type="Gene3D" id="3.40.50.720">
    <property type="entry name" value="NAD(P)-binding Rossmann-like Domain"/>
    <property type="match status" value="1"/>
</dbReference>
<dbReference type="Proteomes" id="UP001230035">
    <property type="component" value="Unassembled WGS sequence"/>
</dbReference>
<keyword evidence="4" id="KW-1185">Reference proteome</keyword>
<evidence type="ECO:0000259" key="2">
    <source>
        <dbReference type="Pfam" id="PF01370"/>
    </source>
</evidence>
<feature type="domain" description="NAD-dependent epimerase/dehydratase" evidence="2">
    <location>
        <begin position="5"/>
        <end position="274"/>
    </location>
</feature>
<reference evidence="3 4" key="1">
    <citation type="submission" date="2023-05" db="EMBL/GenBank/DDBJ databases">
        <title>Flavobacterium sedimenti sp. nov., isolated from the sediment.</title>
        <authorList>
            <person name="Wu N."/>
        </authorList>
    </citation>
    <scope>NUCLEOTIDE SEQUENCE [LARGE SCALE GENOMIC DNA]</scope>
    <source>
        <strain evidence="3 4">YZ-48</strain>
    </source>
</reference>
<comment type="caution">
    <text evidence="3">The sequence shown here is derived from an EMBL/GenBank/DDBJ whole genome shotgun (WGS) entry which is preliminary data.</text>
</comment>
<dbReference type="InterPro" id="IPR001509">
    <property type="entry name" value="Epimerase_deHydtase"/>
</dbReference>
<gene>
    <name evidence="3" type="ORF">QHT84_09765</name>
</gene>
<dbReference type="Pfam" id="PF01370">
    <property type="entry name" value="Epimerase"/>
    <property type="match status" value="1"/>
</dbReference>
<organism evidence="3 4">
    <name type="scientific">Flavobacterium sedimenticola</name>
    <dbReference type="NCBI Taxonomy" id="3043286"/>
    <lineage>
        <taxon>Bacteria</taxon>
        <taxon>Pseudomonadati</taxon>
        <taxon>Bacteroidota</taxon>
        <taxon>Flavobacteriia</taxon>
        <taxon>Flavobacteriales</taxon>
        <taxon>Flavobacteriaceae</taxon>
        <taxon>Flavobacterium</taxon>
    </lineage>
</organism>
<evidence type="ECO:0000256" key="1">
    <source>
        <dbReference type="ARBA" id="ARBA00007637"/>
    </source>
</evidence>
<accession>A0ABT6XRI3</accession>
<dbReference type="InterPro" id="IPR036291">
    <property type="entry name" value="NAD(P)-bd_dom_sf"/>
</dbReference>
<evidence type="ECO:0000313" key="4">
    <source>
        <dbReference type="Proteomes" id="UP001230035"/>
    </source>
</evidence>